<dbReference type="EMBL" id="JACHNA010000001">
    <property type="protein sequence ID" value="MBB4734703.1"/>
    <property type="molecule type" value="Genomic_DNA"/>
</dbReference>
<accession>A0A7W7M257</accession>
<evidence type="ECO:0000313" key="2">
    <source>
        <dbReference type="Proteomes" id="UP000540191"/>
    </source>
</evidence>
<name>A0A7W7M257_9MICC</name>
<dbReference type="RefSeq" id="WP_246418673.1">
    <property type="nucleotide sequence ID" value="NZ_JACHNA010000001.1"/>
</dbReference>
<organism evidence="1 2">
    <name type="scientific">Micrococcus cohnii</name>
    <dbReference type="NCBI Taxonomy" id="993416"/>
    <lineage>
        <taxon>Bacteria</taxon>
        <taxon>Bacillati</taxon>
        <taxon>Actinomycetota</taxon>
        <taxon>Actinomycetes</taxon>
        <taxon>Micrococcales</taxon>
        <taxon>Micrococcaceae</taxon>
        <taxon>Micrococcus</taxon>
    </lineage>
</organism>
<gene>
    <name evidence="1" type="ORF">HDA30_000211</name>
</gene>
<reference evidence="1 2" key="1">
    <citation type="submission" date="2020-08" db="EMBL/GenBank/DDBJ databases">
        <title>Sequencing the genomes of 1000 actinobacteria strains.</title>
        <authorList>
            <person name="Klenk H.-P."/>
        </authorList>
    </citation>
    <scope>NUCLEOTIDE SEQUENCE [LARGE SCALE GENOMIC DNA]</scope>
    <source>
        <strain evidence="1 2">DSM 23974</strain>
    </source>
</reference>
<keyword evidence="2" id="KW-1185">Reference proteome</keyword>
<evidence type="ECO:0000313" key="1">
    <source>
        <dbReference type="EMBL" id="MBB4734703.1"/>
    </source>
</evidence>
<proteinExistence type="predicted"/>
<dbReference type="AlphaFoldDB" id="A0A7W7M257"/>
<protein>
    <submittedName>
        <fullName evidence="1">Uncharacterized protein</fullName>
    </submittedName>
</protein>
<comment type="caution">
    <text evidence="1">The sequence shown here is derived from an EMBL/GenBank/DDBJ whole genome shotgun (WGS) entry which is preliminary data.</text>
</comment>
<dbReference type="Proteomes" id="UP000540191">
    <property type="component" value="Unassembled WGS sequence"/>
</dbReference>
<sequence length="77" mass="9269">MKSLDLHHVSYKGVTRDEVSGKWLAREAHEDLMPMCREHHQRLHQIMDGRKEFFGWDRRRATIVIVARMIRQRQDTA</sequence>